<sequence>MHQKLLLIPFSVIILGACNGAEDAADGQGADTYEPMGFYSNEGHGNDRNEDRDGPLTEWYDHSIGQEGQAIREGKRRYLHVKDSDGNPQNPSKPLAENDRNFFLQDERASHGDANYHGHLDDNTRKARRSYYTAYEGDLAEKIGDVTASVENVNDVRSVTYGTNVLIAVDLEDDSMFDETERKIERAVQPYLKGRIVTVASDEGTFSRLRNIDNDLRDGGPREAIQMDIHDIIRSIRGEG</sequence>
<feature type="region of interest" description="Disordered" evidence="1">
    <location>
        <begin position="23"/>
        <end position="60"/>
    </location>
</feature>
<gene>
    <name evidence="2" type="ORF">FZC84_05200</name>
</gene>
<dbReference type="RefSeq" id="WP_148953178.1">
    <property type="nucleotide sequence ID" value="NZ_VTEG01000002.1"/>
</dbReference>
<proteinExistence type="predicted"/>
<name>A0A5D4MG75_9BACI</name>
<dbReference type="InterPro" id="IPR019076">
    <property type="entry name" value="Spore_lipoprot_YhcN/YlaJ-like"/>
</dbReference>
<evidence type="ECO:0000313" key="2">
    <source>
        <dbReference type="EMBL" id="TYS00890.1"/>
    </source>
</evidence>
<evidence type="ECO:0000256" key="1">
    <source>
        <dbReference type="SAM" id="MobiDB-lite"/>
    </source>
</evidence>
<dbReference type="PROSITE" id="PS51257">
    <property type="entry name" value="PROKAR_LIPOPROTEIN"/>
    <property type="match status" value="1"/>
</dbReference>
<organism evidence="2 3">
    <name type="scientific">Rossellomorea vietnamensis</name>
    <dbReference type="NCBI Taxonomy" id="218284"/>
    <lineage>
        <taxon>Bacteria</taxon>
        <taxon>Bacillati</taxon>
        <taxon>Bacillota</taxon>
        <taxon>Bacilli</taxon>
        <taxon>Bacillales</taxon>
        <taxon>Bacillaceae</taxon>
        <taxon>Rossellomorea</taxon>
    </lineage>
</organism>
<evidence type="ECO:0000313" key="3">
    <source>
        <dbReference type="Proteomes" id="UP000325182"/>
    </source>
</evidence>
<dbReference type="Proteomes" id="UP000325182">
    <property type="component" value="Unassembled WGS sequence"/>
</dbReference>
<accession>A0A5D4MG75</accession>
<dbReference type="EMBL" id="VTEG01000002">
    <property type="protein sequence ID" value="TYS00890.1"/>
    <property type="molecule type" value="Genomic_DNA"/>
</dbReference>
<protein>
    <submittedName>
        <fullName evidence="2">Spore cortex protein CoxA</fullName>
    </submittedName>
</protein>
<reference evidence="2 3" key="1">
    <citation type="submission" date="2019-08" db="EMBL/GenBank/DDBJ databases">
        <title>Bacillus genomes from the desert of Cuatro Cienegas, Coahuila.</title>
        <authorList>
            <person name="Olmedo-Alvarez G."/>
        </authorList>
    </citation>
    <scope>NUCLEOTIDE SEQUENCE [LARGE SCALE GENOMIC DNA]</scope>
    <source>
        <strain evidence="2 3">CH128b_4D</strain>
    </source>
</reference>
<feature type="compositionally biased region" description="Basic and acidic residues" evidence="1">
    <location>
        <begin position="44"/>
        <end position="60"/>
    </location>
</feature>
<comment type="caution">
    <text evidence="2">The sequence shown here is derived from an EMBL/GenBank/DDBJ whole genome shotgun (WGS) entry which is preliminary data.</text>
</comment>
<dbReference type="Pfam" id="PF09580">
    <property type="entry name" value="Spore_YhcN_YlaJ"/>
    <property type="match status" value="1"/>
</dbReference>
<dbReference type="AlphaFoldDB" id="A0A5D4MG75"/>